<reference evidence="1 2" key="1">
    <citation type="submission" date="2019-12" db="EMBL/GenBank/DDBJ databases">
        <authorList>
            <person name="Scholz U."/>
            <person name="Mascher M."/>
            <person name="Fiebig A."/>
        </authorList>
    </citation>
    <scope>NUCLEOTIDE SEQUENCE</scope>
</reference>
<evidence type="ECO:0000313" key="2">
    <source>
        <dbReference type="Proteomes" id="UP001189122"/>
    </source>
</evidence>
<dbReference type="EMBL" id="LR743596">
    <property type="protein sequence ID" value="CAA2625301.1"/>
    <property type="molecule type" value="Genomic_DNA"/>
</dbReference>
<dbReference type="Proteomes" id="UP001189122">
    <property type="component" value="Unassembled WGS sequence"/>
</dbReference>
<dbReference type="EMBL" id="CACRZD030000009">
    <property type="protein sequence ID" value="CAA6664681.1"/>
    <property type="molecule type" value="Genomic_DNA"/>
</dbReference>
<name>A0A7I8J3P6_SPIIN</name>
<evidence type="ECO:0000313" key="1">
    <source>
        <dbReference type="EMBL" id="CAA2625301.1"/>
    </source>
</evidence>
<protein>
    <submittedName>
        <fullName evidence="1">Uncharacterized protein</fullName>
    </submittedName>
</protein>
<sequence>MAPFFLQSQSQSSRKLEEIVDEFYGRRRPHQRQYGSSPV</sequence>
<organism evidence="1">
    <name type="scientific">Spirodela intermedia</name>
    <name type="common">Intermediate duckweed</name>
    <dbReference type="NCBI Taxonomy" id="51605"/>
    <lineage>
        <taxon>Eukaryota</taxon>
        <taxon>Viridiplantae</taxon>
        <taxon>Streptophyta</taxon>
        <taxon>Embryophyta</taxon>
        <taxon>Tracheophyta</taxon>
        <taxon>Spermatophyta</taxon>
        <taxon>Magnoliopsida</taxon>
        <taxon>Liliopsida</taxon>
        <taxon>Araceae</taxon>
        <taxon>Lemnoideae</taxon>
        <taxon>Spirodela</taxon>
    </lineage>
</organism>
<proteinExistence type="predicted"/>
<dbReference type="AlphaFoldDB" id="A0A7I8J3P6"/>
<keyword evidence="2" id="KW-1185">Reference proteome</keyword>
<accession>A0A7I8J3P6</accession>
<gene>
    <name evidence="1" type="ORF">SI7747_09011070</name>
</gene>